<evidence type="ECO:0000313" key="2">
    <source>
        <dbReference type="EMBL" id="MDC7685107.1"/>
    </source>
</evidence>
<gene>
    <name evidence="2" type="ORF">PQU92_17620</name>
</gene>
<keyword evidence="2" id="KW-0378">Hydrolase</keyword>
<dbReference type="EMBL" id="JAQQKX010000020">
    <property type="protein sequence ID" value="MDC7685107.1"/>
    <property type="molecule type" value="Genomic_DNA"/>
</dbReference>
<dbReference type="Gene3D" id="3.40.50.1820">
    <property type="entry name" value="alpha/beta hydrolase"/>
    <property type="match status" value="1"/>
</dbReference>
<dbReference type="PANTHER" id="PTHR43433">
    <property type="entry name" value="HYDROLASE, ALPHA/BETA FOLD FAMILY PROTEIN"/>
    <property type="match status" value="1"/>
</dbReference>
<accession>A0ABT5HYF4</accession>
<dbReference type="PANTHER" id="PTHR43433:SF3">
    <property type="entry name" value="NON-HEME CHLOROPEROXIDASE"/>
    <property type="match status" value="1"/>
</dbReference>
<dbReference type="Pfam" id="PF00561">
    <property type="entry name" value="Abhydrolase_1"/>
    <property type="match status" value="1"/>
</dbReference>
<dbReference type="InterPro" id="IPR029058">
    <property type="entry name" value="AB_hydrolase_fold"/>
</dbReference>
<dbReference type="InterPro" id="IPR050471">
    <property type="entry name" value="AB_hydrolase"/>
</dbReference>
<comment type="caution">
    <text evidence="2">The sequence shown here is derived from an EMBL/GenBank/DDBJ whole genome shotgun (WGS) entry which is preliminary data.</text>
</comment>
<protein>
    <submittedName>
        <fullName evidence="2">Alpha/beta hydrolase</fullName>
    </submittedName>
</protein>
<dbReference type="Proteomes" id="UP001214854">
    <property type="component" value="Unassembled WGS sequence"/>
</dbReference>
<evidence type="ECO:0000313" key="3">
    <source>
        <dbReference type="Proteomes" id="UP001214854"/>
    </source>
</evidence>
<dbReference type="GO" id="GO:0016787">
    <property type="term" value="F:hydrolase activity"/>
    <property type="evidence" value="ECO:0007669"/>
    <property type="project" value="UniProtKB-KW"/>
</dbReference>
<dbReference type="SUPFAM" id="SSF53474">
    <property type="entry name" value="alpha/beta-Hydrolases"/>
    <property type="match status" value="1"/>
</dbReference>
<feature type="domain" description="AB hydrolase-1" evidence="1">
    <location>
        <begin position="27"/>
        <end position="260"/>
    </location>
</feature>
<dbReference type="RefSeq" id="WP_272749615.1">
    <property type="nucleotide sequence ID" value="NZ_JAQQKX010000020.1"/>
</dbReference>
<organism evidence="2 3">
    <name type="scientific">Asticcacaulis aquaticus</name>
    <dbReference type="NCBI Taxonomy" id="2984212"/>
    <lineage>
        <taxon>Bacteria</taxon>
        <taxon>Pseudomonadati</taxon>
        <taxon>Pseudomonadota</taxon>
        <taxon>Alphaproteobacteria</taxon>
        <taxon>Caulobacterales</taxon>
        <taxon>Caulobacteraceae</taxon>
        <taxon>Asticcacaulis</taxon>
    </lineage>
</organism>
<evidence type="ECO:0000259" key="1">
    <source>
        <dbReference type="Pfam" id="PF00561"/>
    </source>
</evidence>
<dbReference type="PRINTS" id="PR00111">
    <property type="entry name" value="ABHYDROLASE"/>
</dbReference>
<reference evidence="2 3" key="1">
    <citation type="submission" date="2023-01" db="EMBL/GenBank/DDBJ databases">
        <title>Novel species of the genus Asticcacaulis isolated from rivers.</title>
        <authorList>
            <person name="Lu H."/>
        </authorList>
    </citation>
    <scope>NUCLEOTIDE SEQUENCE [LARGE SCALE GENOMIC DNA]</scope>
    <source>
        <strain evidence="2 3">BYS171W</strain>
    </source>
</reference>
<name>A0ABT5HYF4_9CAUL</name>
<sequence length="279" mass="30432">MTNETYVTTADGTRIFFKDWGPKSAQPIVFHHGWPLSSDDWDTQMLYFLAKGFRVVAHDRRGHGRSSQSSDGHDMDTYAADAHAVAEYLDLKNAIHIGHSTGGGEVARYVAQYGGNGRVAKAILVSAVTPIMLKTEAFPLGLPIDVFDGLRAQTASNRAQFYKDLPIPFYGFNRDGVTPVEGVVDNWWRQGMMGSAKAHYEGIKAFSETDLSADLKAIDVPVLILHGDDDQIVPIQAAALEAIKLVKNGTLKVYPGLSHGMLTVNADIINPDMLAFITA</sequence>
<proteinExistence type="predicted"/>
<dbReference type="InterPro" id="IPR000073">
    <property type="entry name" value="AB_hydrolase_1"/>
</dbReference>
<keyword evidence="3" id="KW-1185">Reference proteome</keyword>